<dbReference type="InterPro" id="IPR042229">
    <property type="entry name" value="Listeria/Bacterioides_rpt_sf"/>
</dbReference>
<dbReference type="Gene3D" id="3.80.10.10">
    <property type="entry name" value="Ribonuclease Inhibitor"/>
    <property type="match status" value="2"/>
</dbReference>
<dbReference type="InterPro" id="IPR050328">
    <property type="entry name" value="Dev_Immune_Receptor"/>
</dbReference>
<gene>
    <name evidence="3" type="ORF">A5802_002668</name>
</gene>
<proteinExistence type="predicted"/>
<dbReference type="GO" id="GO:0030313">
    <property type="term" value="C:cell envelope"/>
    <property type="evidence" value="ECO:0007669"/>
    <property type="project" value="UniProtKB-SubCell"/>
</dbReference>
<dbReference type="NCBIfam" id="TIGR02167">
    <property type="entry name" value="Liste_lipo_26"/>
    <property type="match status" value="7"/>
</dbReference>
<keyword evidence="2" id="KW-0732">Signal</keyword>
<dbReference type="EMBL" id="NGMS01000002">
    <property type="protein sequence ID" value="OTP25515.1"/>
    <property type="molecule type" value="Genomic_DNA"/>
</dbReference>
<dbReference type="InterPro" id="IPR005046">
    <property type="entry name" value="DUF285"/>
</dbReference>
<evidence type="ECO:0000313" key="3">
    <source>
        <dbReference type="EMBL" id="OTP25515.1"/>
    </source>
</evidence>
<reference evidence="3 4" key="1">
    <citation type="submission" date="2017-05" db="EMBL/GenBank/DDBJ databases">
        <title>The Genome Sequence of Enterococcus mundtii 6B1_DIV0119.</title>
        <authorList>
            <consortium name="The Broad Institute Genomics Platform"/>
            <consortium name="The Broad Institute Genomic Center for Infectious Diseases"/>
            <person name="Earl A."/>
            <person name="Manson A."/>
            <person name="Schwartman J."/>
            <person name="Gilmore M."/>
            <person name="Abouelleil A."/>
            <person name="Cao P."/>
            <person name="Chapman S."/>
            <person name="Cusick C."/>
            <person name="Shea T."/>
            <person name="Young S."/>
            <person name="Neafsey D."/>
            <person name="Nusbaum C."/>
            <person name="Birren B."/>
        </authorList>
    </citation>
    <scope>NUCLEOTIDE SEQUENCE [LARGE SCALE GENOMIC DNA]</scope>
    <source>
        <strain evidence="3 4">6B1_DIV0119</strain>
    </source>
</reference>
<name>A0A242KX47_ENTMU</name>
<dbReference type="PANTHER" id="PTHR24373:SF370">
    <property type="entry name" value="FISH-LIPS, ISOFORM E"/>
    <property type="match status" value="1"/>
</dbReference>
<dbReference type="SUPFAM" id="SSF52058">
    <property type="entry name" value="L domain-like"/>
    <property type="match status" value="1"/>
</dbReference>
<dbReference type="Proteomes" id="UP000195024">
    <property type="component" value="Unassembled WGS sequence"/>
</dbReference>
<sequence length="444" mass="50330">MFYNCKSLETIDVSIFDTSSSTNFASMFALCRNVKELDVANFDVSKAIDLSGIFQGCRSISSIDVSKFNTENTTNFRSMFVGYTGEKLNVSNFNTEKATDMSFMFQNVSNITELDVSNFQTKNVLNMEYMFSGMTSLKKLNLKGFDVSKVQKMAACFSGMASIEQLDLSHFVTSSLREVEYMFRNMKNLKDLNIDNWDLSSTISFYNFFEGTLPARITIGSGVTLHTIMYIPNLSSGYVWADKEDEIIASDRLVEFHNTSGVSNTYRIEELHTLTFDTIGGSEVDSQRSIIGKNWIVPDIPEKKGYIFDYWSTDKDGENPYDFKTPISSSLTLYAQYTPAYTVSIPATINLNETNQLKVVAENYVEAKTLIISTDEKVSLRNIHDSTRILEKEITKEKEYPESTNVLEVAGIKKEQNILYIQQAEEKELAGTYEGILNFTVDFY</sequence>
<accession>A0A242KX47</accession>
<evidence type="ECO:0000256" key="2">
    <source>
        <dbReference type="ARBA" id="ARBA00022729"/>
    </source>
</evidence>
<organism evidence="3 4">
    <name type="scientific">Enterococcus mundtii</name>
    <dbReference type="NCBI Taxonomy" id="53346"/>
    <lineage>
        <taxon>Bacteria</taxon>
        <taxon>Bacillati</taxon>
        <taxon>Bacillota</taxon>
        <taxon>Bacilli</taxon>
        <taxon>Lactobacillales</taxon>
        <taxon>Enterococcaceae</taxon>
        <taxon>Enterococcus</taxon>
    </lineage>
</organism>
<dbReference type="InterPro" id="IPR011889">
    <property type="entry name" value="Liste_lipo_26"/>
</dbReference>
<comment type="caution">
    <text evidence="3">The sequence shown here is derived from an EMBL/GenBank/DDBJ whole genome shotgun (WGS) entry which is preliminary data.</text>
</comment>
<dbReference type="Pfam" id="PF03382">
    <property type="entry name" value="DUF285"/>
    <property type="match status" value="1"/>
</dbReference>
<dbReference type="GO" id="GO:0005615">
    <property type="term" value="C:extracellular space"/>
    <property type="evidence" value="ECO:0007669"/>
    <property type="project" value="TreeGrafter"/>
</dbReference>
<dbReference type="AlphaFoldDB" id="A0A242KX47"/>
<dbReference type="InterPro" id="IPR013378">
    <property type="entry name" value="InlB-like_B-rpt"/>
</dbReference>
<protein>
    <recommendedName>
        <fullName evidence="5">BspA family leucine-rich repeat surface protein</fullName>
    </recommendedName>
</protein>
<dbReference type="PANTHER" id="PTHR24373">
    <property type="entry name" value="SLIT RELATED LEUCINE-RICH REPEAT NEURONAL PROTEIN"/>
    <property type="match status" value="1"/>
</dbReference>
<dbReference type="InterPro" id="IPR032675">
    <property type="entry name" value="LRR_dom_sf"/>
</dbReference>
<dbReference type="Pfam" id="PF09479">
    <property type="entry name" value="Flg_new"/>
    <property type="match status" value="1"/>
</dbReference>
<dbReference type="GO" id="GO:0031012">
    <property type="term" value="C:extracellular matrix"/>
    <property type="evidence" value="ECO:0007669"/>
    <property type="project" value="TreeGrafter"/>
</dbReference>
<evidence type="ECO:0000313" key="4">
    <source>
        <dbReference type="Proteomes" id="UP000195024"/>
    </source>
</evidence>
<evidence type="ECO:0000256" key="1">
    <source>
        <dbReference type="ARBA" id="ARBA00004196"/>
    </source>
</evidence>
<dbReference type="Gene3D" id="2.60.40.4270">
    <property type="entry name" value="Listeria-Bacteroides repeat domain"/>
    <property type="match status" value="1"/>
</dbReference>
<comment type="subcellular location">
    <subcellularLocation>
        <location evidence="1">Cell envelope</location>
    </subcellularLocation>
</comment>
<evidence type="ECO:0008006" key="5">
    <source>
        <dbReference type="Google" id="ProtNLM"/>
    </source>
</evidence>